<feature type="compositionally biased region" description="Basic and acidic residues" evidence="3">
    <location>
        <begin position="266"/>
        <end position="278"/>
    </location>
</feature>
<keyword evidence="6" id="KW-1185">Reference proteome</keyword>
<feature type="compositionally biased region" description="Polar residues" evidence="3">
    <location>
        <begin position="295"/>
        <end position="305"/>
    </location>
</feature>
<dbReference type="InterPro" id="IPR036427">
    <property type="entry name" value="Bromodomain-like_sf"/>
</dbReference>
<dbReference type="GO" id="GO:0035267">
    <property type="term" value="C:NuA4 histone acetyltransferase complex"/>
    <property type="evidence" value="ECO:0007669"/>
    <property type="project" value="TreeGrafter"/>
</dbReference>
<dbReference type="PRINTS" id="PR00503">
    <property type="entry name" value="BROMODOMAIN"/>
</dbReference>
<dbReference type="CDD" id="cd04369">
    <property type="entry name" value="Bromodomain"/>
    <property type="match status" value="1"/>
</dbReference>
<reference evidence="5 6" key="1">
    <citation type="journal article" date="2015" name="Biotechnol. Biofuels">
        <title>Enhanced degradation of softwood versus hardwood by the white-rot fungus Pycnoporus coccineus.</title>
        <authorList>
            <person name="Couturier M."/>
            <person name="Navarro D."/>
            <person name="Chevret D."/>
            <person name="Henrissat B."/>
            <person name="Piumi F."/>
            <person name="Ruiz-Duenas F.J."/>
            <person name="Martinez A.T."/>
            <person name="Grigoriev I.V."/>
            <person name="Riley R."/>
            <person name="Lipzen A."/>
            <person name="Berrin J.G."/>
            <person name="Master E.R."/>
            <person name="Rosso M.N."/>
        </authorList>
    </citation>
    <scope>NUCLEOTIDE SEQUENCE [LARGE SCALE GENOMIC DNA]</scope>
    <source>
        <strain evidence="5 6">BRFM310</strain>
    </source>
</reference>
<feature type="domain" description="Bromo" evidence="4">
    <location>
        <begin position="375"/>
        <end position="445"/>
    </location>
</feature>
<feature type="compositionally biased region" description="Acidic residues" evidence="3">
    <location>
        <begin position="156"/>
        <end position="171"/>
    </location>
</feature>
<evidence type="ECO:0000256" key="1">
    <source>
        <dbReference type="ARBA" id="ARBA00023117"/>
    </source>
</evidence>
<evidence type="ECO:0000256" key="2">
    <source>
        <dbReference type="PROSITE-ProRule" id="PRU00035"/>
    </source>
</evidence>
<name>A0A1Y2IVL6_TRAC3</name>
<feature type="compositionally biased region" description="Acidic residues" evidence="3">
    <location>
        <begin position="210"/>
        <end position="222"/>
    </location>
</feature>
<dbReference type="EMBL" id="KZ084097">
    <property type="protein sequence ID" value="OSD04251.1"/>
    <property type="molecule type" value="Genomic_DNA"/>
</dbReference>
<dbReference type="Pfam" id="PF00439">
    <property type="entry name" value="Bromodomain"/>
    <property type="match status" value="1"/>
</dbReference>
<dbReference type="SUPFAM" id="SSF47370">
    <property type="entry name" value="Bromodomain"/>
    <property type="match status" value="1"/>
</dbReference>
<dbReference type="InterPro" id="IPR001487">
    <property type="entry name" value="Bromodomain"/>
</dbReference>
<dbReference type="AlphaFoldDB" id="A0A1Y2IVL6"/>
<gene>
    <name evidence="5" type="ORF">PYCCODRAFT_1433631</name>
</gene>
<dbReference type="PROSITE" id="PS50014">
    <property type="entry name" value="BROMODOMAIN_2"/>
    <property type="match status" value="1"/>
</dbReference>
<evidence type="ECO:0000313" key="5">
    <source>
        <dbReference type="EMBL" id="OSD04251.1"/>
    </source>
</evidence>
<feature type="region of interest" description="Disordered" evidence="3">
    <location>
        <begin position="136"/>
        <end position="357"/>
    </location>
</feature>
<dbReference type="OrthoDB" id="1742084at2759"/>
<protein>
    <submittedName>
        <fullName evidence="5">Bromodomain-domain-containing protein</fullName>
    </submittedName>
</protein>
<sequence>MKGRKSTSTPELDLSSLNNVERLIFAQAVHEFGANSWPEVAKLLSNHPMITQPKGTFTPQSCPVLYRRLIEEAGLEWSESDIGPRSEKHLKLAQRYYFARVTELKELITAEEAKFKRLVTEIDEIRSGAWDDKIRASIGVDPTPDQTADGPSVQPEQEETEPAEVPEEETDAIPSLAEGTSRETAVPVPDEEEQEEVPGVNEPHRNDAEEKQEEGSDNEAVDELIGNFTSEKPPAEPEEDESPSVPDEGPQKEEEEEMEVDETAEQAEKEETPERAEGPEEDVLQVPESPEVPISATQDGASASRSEGKRKASDADSIMLDAQRERKRQRDDSELADEEDGAPKGRRKERAGGSEAPVVSKRFQNVIGMLHSQISQHRYGNIFHNPIKKSEAPDYHDIVKRPMDLKTIKSRVKDGLISNSLEFQRDIYLMFANAMMYNRPGSEIYNMAEEMMLFSEHEINAFRQTEGFHRM</sequence>
<dbReference type="Gene3D" id="1.20.920.10">
    <property type="entry name" value="Bromodomain-like"/>
    <property type="match status" value="1"/>
</dbReference>
<dbReference type="PANTHER" id="PTHR15398">
    <property type="entry name" value="BROMODOMAIN-CONTAINING PROTEIN 8"/>
    <property type="match status" value="1"/>
</dbReference>
<dbReference type="PANTHER" id="PTHR15398:SF4">
    <property type="entry name" value="BROMODOMAIN-CONTAINING PROTEIN 8 ISOFORM X1"/>
    <property type="match status" value="1"/>
</dbReference>
<proteinExistence type="predicted"/>
<keyword evidence="1 2" id="KW-0103">Bromodomain</keyword>
<dbReference type="GO" id="GO:0006325">
    <property type="term" value="P:chromatin organization"/>
    <property type="evidence" value="ECO:0007669"/>
    <property type="project" value="UniProtKB-ARBA"/>
</dbReference>
<evidence type="ECO:0000313" key="6">
    <source>
        <dbReference type="Proteomes" id="UP000193067"/>
    </source>
</evidence>
<feature type="compositionally biased region" description="Acidic residues" evidence="3">
    <location>
        <begin position="253"/>
        <end position="265"/>
    </location>
</feature>
<dbReference type="Proteomes" id="UP000193067">
    <property type="component" value="Unassembled WGS sequence"/>
</dbReference>
<dbReference type="SMART" id="SM00297">
    <property type="entry name" value="BROMO"/>
    <property type="match status" value="1"/>
</dbReference>
<evidence type="ECO:0000256" key="3">
    <source>
        <dbReference type="SAM" id="MobiDB-lite"/>
    </source>
</evidence>
<feature type="compositionally biased region" description="Basic and acidic residues" evidence="3">
    <location>
        <begin position="322"/>
        <end position="333"/>
    </location>
</feature>
<accession>A0A1Y2IVL6</accession>
<evidence type="ECO:0000259" key="4">
    <source>
        <dbReference type="PROSITE" id="PS50014"/>
    </source>
</evidence>
<organism evidence="5 6">
    <name type="scientific">Trametes coccinea (strain BRFM310)</name>
    <name type="common">Pycnoporus coccineus</name>
    <dbReference type="NCBI Taxonomy" id="1353009"/>
    <lineage>
        <taxon>Eukaryota</taxon>
        <taxon>Fungi</taxon>
        <taxon>Dikarya</taxon>
        <taxon>Basidiomycota</taxon>
        <taxon>Agaricomycotina</taxon>
        <taxon>Agaricomycetes</taxon>
        <taxon>Polyporales</taxon>
        <taxon>Polyporaceae</taxon>
        <taxon>Trametes</taxon>
    </lineage>
</organism>
<dbReference type="STRING" id="1353009.A0A1Y2IVL6"/>